<dbReference type="EMBL" id="MF893340">
    <property type="protein sequence ID" value="ATN92790.1"/>
    <property type="molecule type" value="Genomic_DNA"/>
</dbReference>
<name>A0A2R2YAR5_9CAUD</name>
<accession>A0A2R2YAR5</accession>
<evidence type="ECO:0000313" key="2">
    <source>
        <dbReference type="Proteomes" id="UP000244827"/>
    </source>
</evidence>
<evidence type="ECO:0000313" key="1">
    <source>
        <dbReference type="EMBL" id="ATN92790.1"/>
    </source>
</evidence>
<sequence length="494" mass="51560">MPNISKPSGLNNIWAEGGTKIDPGTSKYNIGWVVQLPPYEYQNYIDNRQDRALAHINQHGIPEWDSTTEYQGNLSYTQASNGMIYKCTQTNTNKDPASTLNNDYWVIAFETFGSVAALQATVTAHITNYQTLSGIGNVAAARANLSVYSRVESDTRFAGLNGNSSQVFSVGVATQPEHAVRLGQVSSLLTQATESNLGVVRLATSGLTEQGTDDLTAITPLKANNVFLKKTGNLAGLSNPATARVNLGLGSAAVQPLTAFLQPSNNLSDVSNAGTARANLGITSTATQPEAYFLRSGQNLADLGNVTLARSNLGLGTSATRNIGTLAGSVAAGDDSRIVLATPNTRTVSAGPGMVGGGNLASNIALALGLPSTLSGVSTNTVTETSHSHAIDVNNLFTDKLLADNGYINLGGLTIQWGNIPATTSNSVYIPVPFPKAFGSKPFICGVLGSVGIIGVNSDNGAVAWNITRTGFTAYVAWDYGTAPFPLTWIAIGV</sequence>
<proteinExistence type="predicted"/>
<gene>
    <name evidence="1" type="ORF">PPSC2_27</name>
</gene>
<organism evidence="1 2">
    <name type="scientific">Pseudomonas phage PPSC2</name>
    <dbReference type="NCBI Taxonomy" id="2041350"/>
    <lineage>
        <taxon>Viruses</taxon>
        <taxon>Duplodnaviria</taxon>
        <taxon>Heunggongvirae</taxon>
        <taxon>Uroviricota</taxon>
        <taxon>Caudoviricetes</taxon>
        <taxon>Vandenendeviridae</taxon>
        <taxon>Gorskivirinae</taxon>
        <taxon>Shenlongvirus</taxon>
        <taxon>Shenlongvirus PPSC2</taxon>
    </lineage>
</organism>
<reference evidence="1 2" key="1">
    <citation type="journal article" date="2018" name="Arch. Virol.">
        <title>Genomic characterization and phylogenetic analysis of the novel Pseudomonas phage PPSC2.</title>
        <authorList>
            <person name="Wu X."/>
            <person name="Wu Y."/>
            <person name="Tang Y."/>
            <person name="Gan B."/>
        </authorList>
    </citation>
    <scope>NUCLEOTIDE SEQUENCE [LARGE SCALE GENOMIC DNA]</scope>
</reference>
<keyword evidence="2" id="KW-1185">Reference proteome</keyword>
<protein>
    <submittedName>
        <fullName evidence="1">Putative tail fiber protein</fullName>
    </submittedName>
</protein>
<dbReference type="Gene3D" id="2.60.40.3940">
    <property type="match status" value="1"/>
</dbReference>
<dbReference type="Proteomes" id="UP000244827">
    <property type="component" value="Segment"/>
</dbReference>